<evidence type="ECO:0000313" key="2">
    <source>
        <dbReference type="EMBL" id="GFU34838.1"/>
    </source>
</evidence>
<dbReference type="Proteomes" id="UP000887013">
    <property type="component" value="Unassembled WGS sequence"/>
</dbReference>
<gene>
    <name evidence="2" type="primary">AVEN_195585_1</name>
    <name evidence="2" type="ORF">NPIL_628401</name>
</gene>
<keyword evidence="3" id="KW-1185">Reference proteome</keyword>
<evidence type="ECO:0000313" key="3">
    <source>
        <dbReference type="Proteomes" id="UP000887013"/>
    </source>
</evidence>
<sequence>MQQLLAYQSERKLKQSEKLVDYTYAKDYLLENASFTIPRPDRISMVIGDITEVKRQIALATQNSITIEELIDTDTPIIKEYDSSEEESESAAEILDPADDF</sequence>
<comment type="caution">
    <text evidence="2">The sequence shown here is derived from an EMBL/GenBank/DDBJ whole genome shotgun (WGS) entry which is preliminary data.</text>
</comment>
<evidence type="ECO:0000256" key="1">
    <source>
        <dbReference type="SAM" id="MobiDB-lite"/>
    </source>
</evidence>
<protein>
    <submittedName>
        <fullName evidence="2">Uncharacterized protein</fullName>
    </submittedName>
</protein>
<dbReference type="EMBL" id="BMAW01130367">
    <property type="protein sequence ID" value="GFU34838.1"/>
    <property type="molecule type" value="Genomic_DNA"/>
</dbReference>
<feature type="compositionally biased region" description="Acidic residues" evidence="1">
    <location>
        <begin position="83"/>
        <end position="101"/>
    </location>
</feature>
<proteinExistence type="predicted"/>
<dbReference type="AlphaFoldDB" id="A0A8X6QMZ0"/>
<dbReference type="OrthoDB" id="7288680at2759"/>
<name>A0A8X6QMZ0_NEPPI</name>
<organism evidence="2 3">
    <name type="scientific">Nephila pilipes</name>
    <name type="common">Giant wood spider</name>
    <name type="synonym">Nephila maculata</name>
    <dbReference type="NCBI Taxonomy" id="299642"/>
    <lineage>
        <taxon>Eukaryota</taxon>
        <taxon>Metazoa</taxon>
        <taxon>Ecdysozoa</taxon>
        <taxon>Arthropoda</taxon>
        <taxon>Chelicerata</taxon>
        <taxon>Arachnida</taxon>
        <taxon>Araneae</taxon>
        <taxon>Araneomorphae</taxon>
        <taxon>Entelegynae</taxon>
        <taxon>Araneoidea</taxon>
        <taxon>Nephilidae</taxon>
        <taxon>Nephila</taxon>
    </lineage>
</organism>
<feature type="region of interest" description="Disordered" evidence="1">
    <location>
        <begin position="81"/>
        <end position="101"/>
    </location>
</feature>
<reference evidence="2" key="1">
    <citation type="submission" date="2020-08" db="EMBL/GenBank/DDBJ databases">
        <title>Multicomponent nature underlies the extraordinary mechanical properties of spider dragline silk.</title>
        <authorList>
            <person name="Kono N."/>
            <person name="Nakamura H."/>
            <person name="Mori M."/>
            <person name="Yoshida Y."/>
            <person name="Ohtoshi R."/>
            <person name="Malay A.D."/>
            <person name="Moran D.A.P."/>
            <person name="Tomita M."/>
            <person name="Numata K."/>
            <person name="Arakawa K."/>
        </authorList>
    </citation>
    <scope>NUCLEOTIDE SEQUENCE</scope>
</reference>
<accession>A0A8X6QMZ0</accession>